<accession>A0A553PMQ1</accession>
<dbReference type="Proteomes" id="UP000318571">
    <property type="component" value="Chromosome 11"/>
</dbReference>
<dbReference type="EMBL" id="VCGU01000003">
    <property type="protein sequence ID" value="TRY78939.1"/>
    <property type="molecule type" value="Genomic_DNA"/>
</dbReference>
<dbReference type="AlphaFoldDB" id="A0A553PMQ1"/>
<organism evidence="3 4">
    <name type="scientific">Tigriopus californicus</name>
    <name type="common">Marine copepod</name>
    <dbReference type="NCBI Taxonomy" id="6832"/>
    <lineage>
        <taxon>Eukaryota</taxon>
        <taxon>Metazoa</taxon>
        <taxon>Ecdysozoa</taxon>
        <taxon>Arthropoda</taxon>
        <taxon>Crustacea</taxon>
        <taxon>Multicrustacea</taxon>
        <taxon>Hexanauplia</taxon>
        <taxon>Copepoda</taxon>
        <taxon>Harpacticoida</taxon>
        <taxon>Harpacticidae</taxon>
        <taxon>Tigriopus</taxon>
    </lineage>
</organism>
<keyword evidence="2" id="KW-0472">Membrane</keyword>
<protein>
    <submittedName>
        <fullName evidence="3">Uncharacterized protein</fullName>
    </submittedName>
</protein>
<name>A0A553PMQ1_TIGCA</name>
<sequence length="437" mass="48430">MQETQDEVEDKTMKVLFFIFLVFVALLVILTCIWKIVKLIALYKMESRIEELEQSLAGVGGLEGLARGTVGGTQPKLIVSPKEARTLRRLSILAGFDKSWSNLGFSRRKSGNSSGSTLKSALLSTFKKGSSTINIVNDTSTSHLNGTSEDLRAENQNPNEINLTRFSKSAESLPNGKANSIKETCQAHVHYHHPQQYHQQPKYQHQSHHHVVESRQRSPSPILDANHSPVRIASTSFTSCAIHGHRRPSVDESNLMNQASQLNNASPLSSSWSQDEEDVTSSPAPPCNTETMPEHTPHWVECTNPYHVHPRPMIIPDHIHQCHCGASFPALDSTKSSCNTDARRESCRQACSLSQPNIVEPHHSSGDENCYALTPPPRRTTTILSSSSGSHRRSLQLPDFDKIEVSGLREPLYSQCKKNTSNSWTCAQNGSKSLDPE</sequence>
<gene>
    <name evidence="3" type="ORF">TCAL_16729</name>
</gene>
<evidence type="ECO:0000313" key="3">
    <source>
        <dbReference type="EMBL" id="TRY78939.1"/>
    </source>
</evidence>
<evidence type="ECO:0000256" key="1">
    <source>
        <dbReference type="SAM" id="MobiDB-lite"/>
    </source>
</evidence>
<feature type="region of interest" description="Disordered" evidence="1">
    <location>
        <begin position="262"/>
        <end position="292"/>
    </location>
</feature>
<feature type="region of interest" description="Disordered" evidence="1">
    <location>
        <begin position="204"/>
        <end position="224"/>
    </location>
</feature>
<comment type="caution">
    <text evidence="3">The sequence shown here is derived from an EMBL/GenBank/DDBJ whole genome shotgun (WGS) entry which is preliminary data.</text>
</comment>
<keyword evidence="2" id="KW-0812">Transmembrane</keyword>
<feature type="transmembrane region" description="Helical" evidence="2">
    <location>
        <begin position="15"/>
        <end position="37"/>
    </location>
</feature>
<feature type="compositionally biased region" description="Polar residues" evidence="1">
    <location>
        <begin position="262"/>
        <end position="273"/>
    </location>
</feature>
<feature type="region of interest" description="Disordered" evidence="1">
    <location>
        <begin position="140"/>
        <end position="159"/>
    </location>
</feature>
<evidence type="ECO:0000313" key="4">
    <source>
        <dbReference type="Proteomes" id="UP000318571"/>
    </source>
</evidence>
<reference evidence="3 4" key="1">
    <citation type="journal article" date="2018" name="Nat. Ecol. Evol.">
        <title>Genomic signatures of mitonuclear coevolution across populations of Tigriopus californicus.</title>
        <authorList>
            <person name="Barreto F.S."/>
            <person name="Watson E.T."/>
            <person name="Lima T.G."/>
            <person name="Willett C.S."/>
            <person name="Edmands S."/>
            <person name="Li W."/>
            <person name="Burton R.S."/>
        </authorList>
    </citation>
    <scope>NUCLEOTIDE SEQUENCE [LARGE SCALE GENOMIC DNA]</scope>
    <source>
        <strain evidence="3 4">San Diego</strain>
    </source>
</reference>
<keyword evidence="4" id="KW-1185">Reference proteome</keyword>
<keyword evidence="2" id="KW-1133">Transmembrane helix</keyword>
<evidence type="ECO:0000256" key="2">
    <source>
        <dbReference type="SAM" id="Phobius"/>
    </source>
</evidence>
<proteinExistence type="predicted"/>